<dbReference type="PROSITE" id="PS00108">
    <property type="entry name" value="PROTEIN_KINASE_ST"/>
    <property type="match status" value="1"/>
</dbReference>
<dbReference type="SMART" id="SM00028">
    <property type="entry name" value="TPR"/>
    <property type="match status" value="5"/>
</dbReference>
<proteinExistence type="predicted"/>
<protein>
    <recommendedName>
        <fullName evidence="3">Protein kinase domain-containing protein</fullName>
    </recommendedName>
</protein>
<gene>
    <name evidence="4" type="ORF">M407DRAFT_31323</name>
</gene>
<accession>A0A0C3Q6Q3</accession>
<dbReference type="GO" id="GO:0005524">
    <property type="term" value="F:ATP binding"/>
    <property type="evidence" value="ECO:0007669"/>
    <property type="project" value="InterPro"/>
</dbReference>
<evidence type="ECO:0000256" key="1">
    <source>
        <dbReference type="PROSITE-ProRule" id="PRU00339"/>
    </source>
</evidence>
<evidence type="ECO:0000313" key="5">
    <source>
        <dbReference type="Proteomes" id="UP000054248"/>
    </source>
</evidence>
<keyword evidence="1" id="KW-0802">TPR repeat</keyword>
<dbReference type="OrthoDB" id="431454at2759"/>
<dbReference type="EMBL" id="KN823245">
    <property type="protein sequence ID" value="KIO19039.1"/>
    <property type="molecule type" value="Genomic_DNA"/>
</dbReference>
<organism evidence="4 5">
    <name type="scientific">Tulasnella calospora MUT 4182</name>
    <dbReference type="NCBI Taxonomy" id="1051891"/>
    <lineage>
        <taxon>Eukaryota</taxon>
        <taxon>Fungi</taxon>
        <taxon>Dikarya</taxon>
        <taxon>Basidiomycota</taxon>
        <taxon>Agaricomycotina</taxon>
        <taxon>Agaricomycetes</taxon>
        <taxon>Cantharellales</taxon>
        <taxon>Tulasnellaceae</taxon>
        <taxon>Tulasnella</taxon>
    </lineage>
</organism>
<dbReference type="AlphaFoldDB" id="A0A0C3Q6Q3"/>
<evidence type="ECO:0000256" key="2">
    <source>
        <dbReference type="SAM" id="MobiDB-lite"/>
    </source>
</evidence>
<dbReference type="InterPro" id="IPR011009">
    <property type="entry name" value="Kinase-like_dom_sf"/>
</dbReference>
<keyword evidence="5" id="KW-1185">Reference proteome</keyword>
<sequence length="587" mass="64681">MLRFAPKSRPQTPVSHLRAASGDQSPGNNHDGIEQGPSLTATGESIRKKLSALERLDKLSRLRISSGEIKVVPSGPCKSGGKAEVVQAKFRKAFKFWEDKKLVAIKRLKYHKGLDEHRFSNEFVHEVELMAELSHDNIVRLIGFVEDLKNGKAWIILSWEPNGNVSEFLATGKWEIPERISLIQDTFDGLKYLHTRQVPICHGDLKSLNILVSSSYRAIITDFGSARAIRESEEGGAGEGSRPGANSDPSPEKDYSRIQVVATGNQLTLTGPAWSLRWAPPEVVNGSPQELPSDIWSAGWVCWEVMTNKLPFPELQRVPDITLKVVQGEVPSASEDEQLSQIVRLCSLMTNCWALDPGDRPSVSQCCDEVKWVPSLPPLGGVPSESKVVTSLLVLQMGRMHYAHARYEDATSLFQQVLRVTAEGEGQNENAAALYWLGNVSAAQCKYAEAEASYTQAQAMYARIGDDLGRANTLQGLGGVYHRQSKLVEAEASFTSAQVIFEALGDHQGGANTLCGLGHIYRVQSDYERAEESFTQAQEIYTRIGDGQGLANTLQGLGNVYRVQSKLAEAEERCNQARKIYTRIGDD</sequence>
<reference evidence="4 5" key="1">
    <citation type="submission" date="2014-04" db="EMBL/GenBank/DDBJ databases">
        <authorList>
            <consortium name="DOE Joint Genome Institute"/>
            <person name="Kuo A."/>
            <person name="Girlanda M."/>
            <person name="Perotto S."/>
            <person name="Kohler A."/>
            <person name="Nagy L.G."/>
            <person name="Floudas D."/>
            <person name="Copeland A."/>
            <person name="Barry K.W."/>
            <person name="Cichocki N."/>
            <person name="Veneault-Fourrey C."/>
            <person name="LaButti K."/>
            <person name="Lindquist E.A."/>
            <person name="Lipzen A."/>
            <person name="Lundell T."/>
            <person name="Morin E."/>
            <person name="Murat C."/>
            <person name="Sun H."/>
            <person name="Tunlid A."/>
            <person name="Henrissat B."/>
            <person name="Grigoriev I.V."/>
            <person name="Hibbett D.S."/>
            <person name="Martin F."/>
            <person name="Nordberg H.P."/>
            <person name="Cantor M.N."/>
            <person name="Hua S.X."/>
        </authorList>
    </citation>
    <scope>NUCLEOTIDE SEQUENCE [LARGE SCALE GENOMIC DNA]</scope>
    <source>
        <strain evidence="4 5">MUT 4182</strain>
    </source>
</reference>
<dbReference type="Pfam" id="PF00069">
    <property type="entry name" value="Pkinase"/>
    <property type="match status" value="1"/>
</dbReference>
<dbReference type="Proteomes" id="UP000054248">
    <property type="component" value="Unassembled WGS sequence"/>
</dbReference>
<dbReference type="STRING" id="1051891.A0A0C3Q6Q3"/>
<dbReference type="SMART" id="SM00220">
    <property type="entry name" value="S_TKc"/>
    <property type="match status" value="1"/>
</dbReference>
<evidence type="ECO:0000313" key="4">
    <source>
        <dbReference type="EMBL" id="KIO19039.1"/>
    </source>
</evidence>
<feature type="region of interest" description="Disordered" evidence="2">
    <location>
        <begin position="230"/>
        <end position="253"/>
    </location>
</feature>
<evidence type="ECO:0000259" key="3">
    <source>
        <dbReference type="PROSITE" id="PS50011"/>
    </source>
</evidence>
<dbReference type="Gene3D" id="1.25.40.10">
    <property type="entry name" value="Tetratricopeptide repeat domain"/>
    <property type="match status" value="2"/>
</dbReference>
<dbReference type="GO" id="GO:0004674">
    <property type="term" value="F:protein serine/threonine kinase activity"/>
    <property type="evidence" value="ECO:0007669"/>
    <property type="project" value="TreeGrafter"/>
</dbReference>
<feature type="domain" description="Protein kinase" evidence="3">
    <location>
        <begin position="71"/>
        <end position="373"/>
    </location>
</feature>
<dbReference type="InterPro" id="IPR011990">
    <property type="entry name" value="TPR-like_helical_dom_sf"/>
</dbReference>
<feature type="non-terminal residue" evidence="4">
    <location>
        <position position="587"/>
    </location>
</feature>
<dbReference type="InterPro" id="IPR019734">
    <property type="entry name" value="TPR_rpt"/>
</dbReference>
<name>A0A0C3Q6Q3_9AGAM</name>
<reference evidence="5" key="2">
    <citation type="submission" date="2015-01" db="EMBL/GenBank/DDBJ databases">
        <title>Evolutionary Origins and Diversification of the Mycorrhizal Mutualists.</title>
        <authorList>
            <consortium name="DOE Joint Genome Institute"/>
            <consortium name="Mycorrhizal Genomics Consortium"/>
            <person name="Kohler A."/>
            <person name="Kuo A."/>
            <person name="Nagy L.G."/>
            <person name="Floudas D."/>
            <person name="Copeland A."/>
            <person name="Barry K.W."/>
            <person name="Cichocki N."/>
            <person name="Veneault-Fourrey C."/>
            <person name="LaButti K."/>
            <person name="Lindquist E.A."/>
            <person name="Lipzen A."/>
            <person name="Lundell T."/>
            <person name="Morin E."/>
            <person name="Murat C."/>
            <person name="Riley R."/>
            <person name="Ohm R."/>
            <person name="Sun H."/>
            <person name="Tunlid A."/>
            <person name="Henrissat B."/>
            <person name="Grigoriev I.V."/>
            <person name="Hibbett D.S."/>
            <person name="Martin F."/>
        </authorList>
    </citation>
    <scope>NUCLEOTIDE SEQUENCE [LARGE SCALE GENOMIC DNA]</scope>
    <source>
        <strain evidence="5">MUT 4182</strain>
    </source>
</reference>
<dbReference type="PANTHER" id="PTHR44329">
    <property type="entry name" value="SERINE/THREONINE-PROTEIN KINASE TNNI3K-RELATED"/>
    <property type="match status" value="1"/>
</dbReference>
<dbReference type="InterPro" id="IPR051681">
    <property type="entry name" value="Ser/Thr_Kinases-Pseudokinases"/>
</dbReference>
<dbReference type="HOGENOM" id="CLU_000288_7_37_1"/>
<dbReference type="Gene3D" id="1.10.510.10">
    <property type="entry name" value="Transferase(Phosphotransferase) domain 1"/>
    <property type="match status" value="1"/>
</dbReference>
<dbReference type="InterPro" id="IPR008271">
    <property type="entry name" value="Ser/Thr_kinase_AS"/>
</dbReference>
<feature type="region of interest" description="Disordered" evidence="2">
    <location>
        <begin position="1"/>
        <end position="42"/>
    </location>
</feature>
<dbReference type="SUPFAM" id="SSF48452">
    <property type="entry name" value="TPR-like"/>
    <property type="match status" value="1"/>
</dbReference>
<feature type="repeat" description="TPR" evidence="1">
    <location>
        <begin position="511"/>
        <end position="544"/>
    </location>
</feature>
<dbReference type="PROSITE" id="PS50011">
    <property type="entry name" value="PROTEIN_KINASE_DOM"/>
    <property type="match status" value="1"/>
</dbReference>
<dbReference type="InterPro" id="IPR000719">
    <property type="entry name" value="Prot_kinase_dom"/>
</dbReference>
<dbReference type="Pfam" id="PF13424">
    <property type="entry name" value="TPR_12"/>
    <property type="match status" value="2"/>
</dbReference>
<dbReference type="SUPFAM" id="SSF56112">
    <property type="entry name" value="Protein kinase-like (PK-like)"/>
    <property type="match status" value="1"/>
</dbReference>
<dbReference type="PROSITE" id="PS50005">
    <property type="entry name" value="TPR"/>
    <property type="match status" value="1"/>
</dbReference>